<dbReference type="Proteomes" id="UP001260773">
    <property type="component" value="Unassembled WGS sequence"/>
</dbReference>
<evidence type="ECO:0000256" key="2">
    <source>
        <dbReference type="SAM" id="Phobius"/>
    </source>
</evidence>
<keyword evidence="2" id="KW-0472">Membrane</keyword>
<accession>A0AAW8S2J8</accession>
<reference evidence="3" key="1">
    <citation type="submission" date="2023-03" db="EMBL/GenBank/DDBJ databases">
        <authorList>
            <person name="Shen W."/>
            <person name="Cai J."/>
        </authorList>
    </citation>
    <scope>NUCLEOTIDE SEQUENCE</scope>
    <source>
        <strain evidence="3">P33-2</strain>
    </source>
</reference>
<keyword evidence="2" id="KW-0812">Transmembrane</keyword>
<comment type="caution">
    <text evidence="3">The sequence shown here is derived from an EMBL/GenBank/DDBJ whole genome shotgun (WGS) entry which is preliminary data.</text>
</comment>
<dbReference type="RefSeq" id="WP_048721660.1">
    <property type="nucleotide sequence ID" value="NZ_CAXSQU010000081.1"/>
</dbReference>
<gene>
    <name evidence="3" type="ORF">P7D43_19410</name>
</gene>
<keyword evidence="2" id="KW-1133">Transmembrane helix</keyword>
<protein>
    <submittedName>
        <fullName evidence="3">Uncharacterized protein</fullName>
    </submittedName>
</protein>
<feature type="compositionally biased region" description="Basic and acidic residues" evidence="1">
    <location>
        <begin position="106"/>
        <end position="123"/>
    </location>
</feature>
<organism evidence="3 4">
    <name type="scientific">Enterococcus avium</name>
    <name type="common">Streptococcus avium</name>
    <dbReference type="NCBI Taxonomy" id="33945"/>
    <lineage>
        <taxon>Bacteria</taxon>
        <taxon>Bacillati</taxon>
        <taxon>Bacillota</taxon>
        <taxon>Bacilli</taxon>
        <taxon>Lactobacillales</taxon>
        <taxon>Enterococcaceae</taxon>
        <taxon>Enterococcus</taxon>
    </lineage>
</organism>
<feature type="transmembrane region" description="Helical" evidence="2">
    <location>
        <begin position="22"/>
        <end position="43"/>
    </location>
</feature>
<evidence type="ECO:0000313" key="4">
    <source>
        <dbReference type="Proteomes" id="UP001260773"/>
    </source>
</evidence>
<dbReference type="AlphaFoldDB" id="A0AAW8S2J8"/>
<name>A0AAW8S2J8_ENTAV</name>
<feature type="compositionally biased region" description="Low complexity" evidence="1">
    <location>
        <begin position="92"/>
        <end position="102"/>
    </location>
</feature>
<evidence type="ECO:0000256" key="1">
    <source>
        <dbReference type="SAM" id="MobiDB-lite"/>
    </source>
</evidence>
<proteinExistence type="predicted"/>
<dbReference type="EMBL" id="JARPWH010000113">
    <property type="protein sequence ID" value="MDT2404539.1"/>
    <property type="molecule type" value="Genomic_DNA"/>
</dbReference>
<sequence>MKKLADHPSFDKRKQHVVLKKFNRQVISVLGVIGLVIGNYALLPIQAVATETATITKQHQAQETLPTIATDASISLPPSPAAPETTESQKSTDQATDQTATTYSKAPDEKQTEDSPLPEKNEQESTQLNRQEQEEAQIAPQNNSEWTFELKNGQAVITDYLGNPKNITIPAEIQGNPVEINLEAVLGPDLKNTTESFIIETSEEADKAVRLTGHFMNFSKVTRAHQFGLPSLAMRTPQK</sequence>
<evidence type="ECO:0000313" key="3">
    <source>
        <dbReference type="EMBL" id="MDT2404539.1"/>
    </source>
</evidence>
<feature type="region of interest" description="Disordered" evidence="1">
    <location>
        <begin position="72"/>
        <end position="146"/>
    </location>
</feature>